<dbReference type="OrthoDB" id="4843603at2759"/>
<dbReference type="RefSeq" id="XP_038739752.1">
    <property type="nucleotide sequence ID" value="XM_038894968.1"/>
</dbReference>
<dbReference type="AlphaFoldDB" id="A0A9P6HXU3"/>
<reference evidence="2" key="1">
    <citation type="submission" date="2020-03" db="EMBL/GenBank/DDBJ databases">
        <authorList>
            <person name="He L."/>
        </authorList>
    </citation>
    <scope>NUCLEOTIDE SEQUENCE</scope>
    <source>
        <strain evidence="2">CkLH20</strain>
    </source>
</reference>
<comment type="caution">
    <text evidence="2">The sequence shown here is derived from an EMBL/GenBank/DDBJ whole genome shotgun (WGS) entry which is preliminary data.</text>
</comment>
<proteinExistence type="predicted"/>
<feature type="region of interest" description="Disordered" evidence="1">
    <location>
        <begin position="33"/>
        <end position="52"/>
    </location>
</feature>
<evidence type="ECO:0000313" key="2">
    <source>
        <dbReference type="EMBL" id="KAF9870291.1"/>
    </source>
</evidence>
<gene>
    <name evidence="2" type="ORF">CkaCkLH20_12255</name>
</gene>
<organism evidence="2 3">
    <name type="scientific">Colletotrichum karsti</name>
    <dbReference type="NCBI Taxonomy" id="1095194"/>
    <lineage>
        <taxon>Eukaryota</taxon>
        <taxon>Fungi</taxon>
        <taxon>Dikarya</taxon>
        <taxon>Ascomycota</taxon>
        <taxon>Pezizomycotina</taxon>
        <taxon>Sordariomycetes</taxon>
        <taxon>Hypocreomycetidae</taxon>
        <taxon>Glomerellales</taxon>
        <taxon>Glomerellaceae</taxon>
        <taxon>Colletotrichum</taxon>
        <taxon>Colletotrichum boninense species complex</taxon>
    </lineage>
</organism>
<evidence type="ECO:0000256" key="1">
    <source>
        <dbReference type="SAM" id="MobiDB-lite"/>
    </source>
</evidence>
<feature type="region of interest" description="Disordered" evidence="1">
    <location>
        <begin position="1"/>
        <end position="23"/>
    </location>
</feature>
<protein>
    <submittedName>
        <fullName evidence="2">Uncharacterized protein</fullName>
    </submittedName>
</protein>
<dbReference type="EMBL" id="JAATWM020000056">
    <property type="protein sequence ID" value="KAF9870291.1"/>
    <property type="molecule type" value="Genomic_DNA"/>
</dbReference>
<reference evidence="2" key="2">
    <citation type="submission" date="2020-11" db="EMBL/GenBank/DDBJ databases">
        <title>Whole genome sequencing of Colletotrichum sp.</title>
        <authorList>
            <person name="Li H."/>
        </authorList>
    </citation>
    <scope>NUCLEOTIDE SEQUENCE</scope>
    <source>
        <strain evidence="2">CkLH20</strain>
    </source>
</reference>
<dbReference type="Proteomes" id="UP000781932">
    <property type="component" value="Unassembled WGS sequence"/>
</dbReference>
<evidence type="ECO:0000313" key="3">
    <source>
        <dbReference type="Proteomes" id="UP000781932"/>
    </source>
</evidence>
<sequence>MASSTSSTSPTPPPPPHPSDGFNTLRFCVGVYIPNDEDDDSNDGDRPDDSSDFATQTVELCFHDTFIPRPDQPLSLHLSGAGSDLTVIRYHPPPTLSIPTPPCFIVECHGLVRLVPPTSAAASSSASPLAFLSPAPLSIPSRPSWCRPPFLFSAVVAVLSIVLFVFRAPCHPRSSSETCGITNSSHFDATNAIHDATHLTLPTDLLEIADAWARIPLRLATLDRLDSSDNDPDAALLAGLSRDAALRDTREVARTVFRAIISPPSTRDASSAPTGNHHTDAARFRHSSLTDSVAAAVASWREVADEIKVAWSRPLTRDASELRRLLHTIPIVDDADALFFHTEGGGNIASLDRRLLPVVDGKLRLAVSPAAGRVLDVYLDSFAESISQSRECAFFRACTHPPPPPDRLHPVCQMPPLPLDHSIVFLEGWDQSRRQSLANRTQTTAVDHDLLDEPPLVALARHLTALGSRVDDLITMATSLGANKTKIYNKRGMGDWARGYFQRPRLPEDNESASNSNTSAAIAAERLRGLRISSIHPQETSAVMAVVAARDACTRLEELRDTAFRLRGGEGWVRIAMHTDTRVTHAQLPRPKVLAEAADALAARVEADGHQLTEGLYRLMAAQRSDWWRVGGAEDADSNG</sequence>
<dbReference type="GeneID" id="62168042"/>
<keyword evidence="3" id="KW-1185">Reference proteome</keyword>
<accession>A0A9P6HXU3</accession>
<name>A0A9P6HXU3_9PEZI</name>